<dbReference type="AlphaFoldDB" id="A0A077R5X0"/>
<keyword evidence="2" id="KW-0732">Signal</keyword>
<name>A0A077R5X0_9BASI</name>
<feature type="region of interest" description="Disordered" evidence="1">
    <location>
        <begin position="29"/>
        <end position="53"/>
    </location>
</feature>
<evidence type="ECO:0000313" key="3">
    <source>
        <dbReference type="EMBL" id="CDI54476.1"/>
    </source>
</evidence>
<dbReference type="EMBL" id="HG529615">
    <property type="protein sequence ID" value="CDI54476.1"/>
    <property type="molecule type" value="Genomic_DNA"/>
</dbReference>
<evidence type="ECO:0000256" key="1">
    <source>
        <dbReference type="SAM" id="MobiDB-lite"/>
    </source>
</evidence>
<sequence length="280" mass="30849">MKSIGLQIAMLIALTSLIFAHPLPSDDRTATPANAAAGQTSVPPNTDKDSAAPPRRRVTFYLPEESQTSAVSVRTAAEPPIPLPKIRIATGEPDRPWLPTREPKDVEPKTWSSWFKSKLLTFRHRPPSSDREMARLIQRRPPIIRHTRQALAMTRDLPIAGDKEILTLIGGSNDARALALMTHSRKAFFVKGGNGKLWHFSPKNRNSYTWTEVTNQVDLNAVSRATRDSTSMKSGITREATVTAGTAATSDRLWWKKMARGARGLFTSASASSSTSLRNL</sequence>
<evidence type="ECO:0000256" key="2">
    <source>
        <dbReference type="SAM" id="SignalP"/>
    </source>
</evidence>
<proteinExistence type="predicted"/>
<feature type="signal peptide" evidence="2">
    <location>
        <begin position="1"/>
        <end position="20"/>
    </location>
</feature>
<protein>
    <submittedName>
        <fullName evidence="3">Uncharacterized protein</fullName>
    </submittedName>
</protein>
<organism evidence="3">
    <name type="scientific">Melanopsichium pennsylvanicum 4</name>
    <dbReference type="NCBI Taxonomy" id="1398559"/>
    <lineage>
        <taxon>Eukaryota</taxon>
        <taxon>Fungi</taxon>
        <taxon>Dikarya</taxon>
        <taxon>Basidiomycota</taxon>
        <taxon>Ustilaginomycotina</taxon>
        <taxon>Ustilaginomycetes</taxon>
        <taxon>Ustilaginales</taxon>
        <taxon>Ustilaginaceae</taxon>
        <taxon>Melanopsichium</taxon>
    </lineage>
</organism>
<feature type="chain" id="PRO_5001723035" evidence="2">
    <location>
        <begin position="21"/>
        <end position="280"/>
    </location>
</feature>
<reference evidence="3" key="1">
    <citation type="journal article" date="2014" name="Genome Biol. Evol.">
        <title>Gene Loss Rather Than Gene Gain Is Associated with a Host Jump from Monocots to Dicots in the Smut Fungus Melanopsichium pennsylvanicum.</title>
        <authorList>
            <person name="Sharma R."/>
            <person name="Mishra B."/>
            <person name="Runge F."/>
            <person name="Thines M."/>
        </authorList>
    </citation>
    <scope>NUCLEOTIDE SEQUENCE</scope>
    <source>
        <strain evidence="3">4</strain>
    </source>
</reference>
<feature type="region of interest" description="Disordered" evidence="1">
    <location>
        <begin position="84"/>
        <end position="104"/>
    </location>
</feature>
<accession>A0A077R5X0</accession>